<sequence>MFYIIRTEKNAEEKYAKYYAVKVFKKNQKSKHHANNQFFREFGGCIFIFGHFINVQFSKQPINNDSFPKTFKTYCFSYLKKHNN</sequence>
<protein>
    <submittedName>
        <fullName evidence="1">Uncharacterized protein</fullName>
    </submittedName>
</protein>
<reference evidence="1" key="1">
    <citation type="journal article" date="2020" name="Nature">
        <title>Giant virus diversity and host interactions through global metagenomics.</title>
        <authorList>
            <person name="Schulz F."/>
            <person name="Roux S."/>
            <person name="Paez-Espino D."/>
            <person name="Jungbluth S."/>
            <person name="Walsh D.A."/>
            <person name="Denef V.J."/>
            <person name="McMahon K.D."/>
            <person name="Konstantinidis K.T."/>
            <person name="Eloe-Fadrosh E.A."/>
            <person name="Kyrpides N.C."/>
            <person name="Woyke T."/>
        </authorList>
    </citation>
    <scope>NUCLEOTIDE SEQUENCE</scope>
    <source>
        <strain evidence="1">GVMAG-M-3300009180-1</strain>
    </source>
</reference>
<dbReference type="EMBL" id="MN739012">
    <property type="protein sequence ID" value="QHT35030.1"/>
    <property type="molecule type" value="Genomic_DNA"/>
</dbReference>
<organism evidence="1">
    <name type="scientific">viral metagenome</name>
    <dbReference type="NCBI Taxonomy" id="1070528"/>
    <lineage>
        <taxon>unclassified sequences</taxon>
        <taxon>metagenomes</taxon>
        <taxon>organismal metagenomes</taxon>
    </lineage>
</organism>
<accession>A0A6C0F4M1</accession>
<evidence type="ECO:0000313" key="1">
    <source>
        <dbReference type="EMBL" id="QHT35030.1"/>
    </source>
</evidence>
<name>A0A6C0F4M1_9ZZZZ</name>
<dbReference type="AlphaFoldDB" id="A0A6C0F4M1"/>
<proteinExistence type="predicted"/>